<dbReference type="Proteomes" id="UP001060733">
    <property type="component" value="Plasmid punmamed2"/>
</dbReference>
<keyword evidence="1" id="KW-0472">Membrane</keyword>
<feature type="transmembrane region" description="Helical" evidence="1">
    <location>
        <begin position="41"/>
        <end position="59"/>
    </location>
</feature>
<gene>
    <name evidence="2" type="ORF">N8I86_38280</name>
</gene>
<reference evidence="2" key="1">
    <citation type="submission" date="2022-10" db="EMBL/GenBank/DDBJ databases">
        <authorList>
            <person name="Mo P."/>
        </authorList>
    </citation>
    <scope>NUCLEOTIDE SEQUENCE</scope>
    <source>
        <strain evidence="2">HUAS 14-6</strain>
        <plasmid evidence="2">punmamed2</plasmid>
    </source>
</reference>
<keyword evidence="1" id="KW-0812">Transmembrane</keyword>
<proteinExistence type="predicted"/>
<name>A0ABY6F1F6_9ACTN</name>
<feature type="transmembrane region" description="Helical" evidence="1">
    <location>
        <begin position="15"/>
        <end position="34"/>
    </location>
</feature>
<sequence>MNNTRSEAEQTNDNVWWAVPALIAILAGAIAFLGRADAAQTAAWCVYFAGWIAIVPVAARSLLKGLHRQLFRIPGLLIALFIMGAYLYVFHRDGIPFGH</sequence>
<evidence type="ECO:0000313" key="3">
    <source>
        <dbReference type="Proteomes" id="UP001060733"/>
    </source>
</evidence>
<evidence type="ECO:0000256" key="1">
    <source>
        <dbReference type="SAM" id="Phobius"/>
    </source>
</evidence>
<keyword evidence="1" id="KW-1133">Transmembrane helix</keyword>
<evidence type="ECO:0000313" key="2">
    <source>
        <dbReference type="EMBL" id="UXY40418.1"/>
    </source>
</evidence>
<geneLocation type="plasmid" evidence="2 3">
    <name>punmamed2</name>
</geneLocation>
<evidence type="ECO:0008006" key="4">
    <source>
        <dbReference type="Google" id="ProtNLM"/>
    </source>
</evidence>
<keyword evidence="3" id="KW-1185">Reference proteome</keyword>
<accession>A0ABY6F1F6</accession>
<dbReference type="RefSeq" id="WP_073898897.1">
    <property type="nucleotide sequence ID" value="NZ_CP106796.1"/>
</dbReference>
<feature type="transmembrane region" description="Helical" evidence="1">
    <location>
        <begin position="71"/>
        <end position="90"/>
    </location>
</feature>
<organism evidence="2 3">
    <name type="scientific">Streptomyces albidocamelliae</name>
    <dbReference type="NCBI Taxonomy" id="2981135"/>
    <lineage>
        <taxon>Bacteria</taxon>
        <taxon>Bacillati</taxon>
        <taxon>Actinomycetota</taxon>
        <taxon>Actinomycetes</taxon>
        <taxon>Kitasatosporales</taxon>
        <taxon>Streptomycetaceae</taxon>
        <taxon>Streptomyces</taxon>
    </lineage>
</organism>
<keyword evidence="2" id="KW-0614">Plasmid</keyword>
<protein>
    <recommendedName>
        <fullName evidence="4">Integral membrane protein</fullName>
    </recommendedName>
</protein>
<dbReference type="EMBL" id="CP106796">
    <property type="protein sequence ID" value="UXY40418.1"/>
    <property type="molecule type" value="Genomic_DNA"/>
</dbReference>